<dbReference type="Proteomes" id="UP001434883">
    <property type="component" value="Unassembled WGS sequence"/>
</dbReference>
<name>A0ABV0R6V4_9TELE</name>
<sequence length="107" mass="11843">MPFNSQASVFGCCYLLSVPMSVRCTSSSLSICFQPYSQMIIHLVTLDSSRQPQGLRLSTKGHINAHFSLLLSSFSSSYPLSRAITLSVMFTITHMLVNYKSPALLTF</sequence>
<evidence type="ECO:0000313" key="2">
    <source>
        <dbReference type="Proteomes" id="UP001434883"/>
    </source>
</evidence>
<protein>
    <submittedName>
        <fullName evidence="1">Uncharacterized protein</fullName>
    </submittedName>
</protein>
<gene>
    <name evidence="1" type="ORF">XENOCAPTIV_004509</name>
</gene>
<reference evidence="1 2" key="1">
    <citation type="submission" date="2021-06" db="EMBL/GenBank/DDBJ databases">
        <authorList>
            <person name="Palmer J.M."/>
        </authorList>
    </citation>
    <scope>NUCLEOTIDE SEQUENCE [LARGE SCALE GENOMIC DNA]</scope>
    <source>
        <strain evidence="1 2">XC_2019</strain>
        <tissue evidence="1">Muscle</tissue>
    </source>
</reference>
<comment type="caution">
    <text evidence="1">The sequence shown here is derived from an EMBL/GenBank/DDBJ whole genome shotgun (WGS) entry which is preliminary data.</text>
</comment>
<keyword evidence="2" id="KW-1185">Reference proteome</keyword>
<accession>A0ABV0R6V4</accession>
<organism evidence="1 2">
    <name type="scientific">Xenoophorus captivus</name>
    <dbReference type="NCBI Taxonomy" id="1517983"/>
    <lineage>
        <taxon>Eukaryota</taxon>
        <taxon>Metazoa</taxon>
        <taxon>Chordata</taxon>
        <taxon>Craniata</taxon>
        <taxon>Vertebrata</taxon>
        <taxon>Euteleostomi</taxon>
        <taxon>Actinopterygii</taxon>
        <taxon>Neopterygii</taxon>
        <taxon>Teleostei</taxon>
        <taxon>Neoteleostei</taxon>
        <taxon>Acanthomorphata</taxon>
        <taxon>Ovalentaria</taxon>
        <taxon>Atherinomorphae</taxon>
        <taxon>Cyprinodontiformes</taxon>
        <taxon>Goodeidae</taxon>
        <taxon>Xenoophorus</taxon>
    </lineage>
</organism>
<proteinExistence type="predicted"/>
<evidence type="ECO:0000313" key="1">
    <source>
        <dbReference type="EMBL" id="MEQ2203850.1"/>
    </source>
</evidence>
<dbReference type="EMBL" id="JAHRIN010035087">
    <property type="protein sequence ID" value="MEQ2203850.1"/>
    <property type="molecule type" value="Genomic_DNA"/>
</dbReference>